<evidence type="ECO:0000313" key="2">
    <source>
        <dbReference type="EMBL" id="CUP45343.1"/>
    </source>
</evidence>
<proteinExistence type="predicted"/>
<sequence length="43" mass="4980">MEQNTKHSFNGHRKQSAGFNQANMAAFIYAGTKRKRRKKVRGK</sequence>
<dbReference type="Proteomes" id="UP000095544">
    <property type="component" value="Unassembled WGS sequence"/>
</dbReference>
<evidence type="ECO:0000313" key="3">
    <source>
        <dbReference type="Proteomes" id="UP000095544"/>
    </source>
</evidence>
<organism evidence="2 3">
    <name type="scientific">Faecalicatena contorta</name>
    <dbReference type="NCBI Taxonomy" id="39482"/>
    <lineage>
        <taxon>Bacteria</taxon>
        <taxon>Bacillati</taxon>
        <taxon>Bacillota</taxon>
        <taxon>Clostridia</taxon>
        <taxon>Lachnospirales</taxon>
        <taxon>Lachnospiraceae</taxon>
        <taxon>Faecalicatena</taxon>
    </lineage>
</organism>
<name>A0A174N9R5_9FIRM</name>
<dbReference type="STRING" id="39482.ERS852491_05171"/>
<accession>A0A174N9R5</accession>
<protein>
    <submittedName>
        <fullName evidence="2">Uncharacterized protein</fullName>
    </submittedName>
</protein>
<reference evidence="2 3" key="1">
    <citation type="submission" date="2015-09" db="EMBL/GenBank/DDBJ databases">
        <authorList>
            <consortium name="Pathogen Informatics"/>
        </authorList>
    </citation>
    <scope>NUCLEOTIDE SEQUENCE [LARGE SCALE GENOMIC DNA]</scope>
    <source>
        <strain evidence="2 3">2789STDY5834876</strain>
    </source>
</reference>
<dbReference type="EMBL" id="CYZU01000120">
    <property type="protein sequence ID" value="CUP45343.1"/>
    <property type="molecule type" value="Genomic_DNA"/>
</dbReference>
<feature type="region of interest" description="Disordered" evidence="1">
    <location>
        <begin position="1"/>
        <end position="22"/>
    </location>
</feature>
<evidence type="ECO:0000256" key="1">
    <source>
        <dbReference type="SAM" id="MobiDB-lite"/>
    </source>
</evidence>
<gene>
    <name evidence="2" type="ORF">ERS852491_05171</name>
</gene>
<dbReference type="AlphaFoldDB" id="A0A174N9R5"/>